<dbReference type="Pfam" id="PF00353">
    <property type="entry name" value="HemolysinCabind"/>
    <property type="match status" value="3"/>
</dbReference>
<dbReference type="AlphaFoldDB" id="A0A8X8KN55"/>
<evidence type="ECO:0000256" key="2">
    <source>
        <dbReference type="ARBA" id="ARBA00022525"/>
    </source>
</evidence>
<dbReference type="Gene3D" id="2.150.10.10">
    <property type="entry name" value="Serralysin-like metalloprotease, C-terminal"/>
    <property type="match status" value="2"/>
</dbReference>
<dbReference type="GO" id="GO:0005576">
    <property type="term" value="C:extracellular region"/>
    <property type="evidence" value="ECO:0007669"/>
    <property type="project" value="UniProtKB-SubCell"/>
</dbReference>
<evidence type="ECO:0000313" key="4">
    <source>
        <dbReference type="Proteomes" id="UP000484076"/>
    </source>
</evidence>
<dbReference type="RefSeq" id="WP_152824057.1">
    <property type="nucleotide sequence ID" value="NZ_WHUT02000001.1"/>
</dbReference>
<evidence type="ECO:0000256" key="1">
    <source>
        <dbReference type="ARBA" id="ARBA00004613"/>
    </source>
</evidence>
<dbReference type="InterPro" id="IPR050557">
    <property type="entry name" value="RTX_toxin/Mannuronan_C5-epim"/>
</dbReference>
<dbReference type="InterPro" id="IPR018511">
    <property type="entry name" value="Hemolysin-typ_Ca-bd_CS"/>
</dbReference>
<dbReference type="PANTHER" id="PTHR38340">
    <property type="entry name" value="S-LAYER PROTEIN"/>
    <property type="match status" value="1"/>
</dbReference>
<dbReference type="InterPro" id="IPR011049">
    <property type="entry name" value="Serralysin-like_metalloprot_C"/>
</dbReference>
<organism evidence="3 4">
    <name type="scientific">Fertoeibacter niger</name>
    <dbReference type="NCBI Taxonomy" id="2656921"/>
    <lineage>
        <taxon>Bacteria</taxon>
        <taxon>Pseudomonadati</taxon>
        <taxon>Pseudomonadota</taxon>
        <taxon>Alphaproteobacteria</taxon>
        <taxon>Rhodobacterales</taxon>
        <taxon>Paracoccaceae</taxon>
        <taxon>Fertoeibacter</taxon>
    </lineage>
</organism>
<dbReference type="GO" id="GO:0005509">
    <property type="term" value="F:calcium ion binding"/>
    <property type="evidence" value="ECO:0007669"/>
    <property type="project" value="InterPro"/>
</dbReference>
<name>A0A8X8KN55_9RHOB</name>
<dbReference type="PRINTS" id="PR00313">
    <property type="entry name" value="CABNDNGRPT"/>
</dbReference>
<keyword evidence="2" id="KW-0964">Secreted</keyword>
<keyword evidence="4" id="KW-1185">Reference proteome</keyword>
<sequence length="646" mass="68085">MANEIQDLFDSNIIRGFDTGETNVSNLEDIDDDDYAISTARLSDLINALQYLHDNSPTFSSAIARLTGPDEIWIDVSDTNRPQAFWGSVLPSGVTGIVALSHNDNGSIIDNNGYVQQLNFARVLAHEFFHILYGIGDTTANLSGATDTPQAAYQGGAVIFENAVYNEIEGSSYTERTSYASSIPATFAGDSPALRTASSVLDEFSGILQGDVISWTLGNTVDIVLLAAESDGISTAPGRNVNTSNNTSIQSDLIIGVYASGSTDDLIQSGVGNDFVYGFVGNDTIDGGAGDDHLFGEAGDDEVIGAEGLDFLAGGLGDDFLFGGDGADALHGGGGDDGLYGGNDDDVMYIDASDAIIFGGNGFDRLVAVEAESGPLPLIVDMESSEVESIVAGSGDDTIYGFGGTTRYIAGGAGSDSIYIDTSIAPMVIWAGDGADEVHLSGRNLEGILVIDAPNITEENFHLLDLSDIAGVSSWAHISAVIINPDSSDRLYIGGGALGVSFVYNPVAGMIQQYVSAGGSDGWLIGIAGMRSGAGFGLSGSVLGATYQNVEEVYRLNYDSDDNWFFDLERYPGPDGYVEGNYGHELTSENYDYSETVPATEYEDEYQLLYWHHGIVPSAEMYGYFLAGGSFSGQTLTGNGDFSVML</sequence>
<reference evidence="3" key="1">
    <citation type="submission" date="2020-05" db="EMBL/GenBank/DDBJ databases">
        <title>Fertoebacter nigrum gen. nov., sp. nov., a new member of the family Rhodobacteraceae.</title>
        <authorList>
            <person name="Szuroczki S."/>
            <person name="Abbaszade G."/>
            <person name="Buni D."/>
            <person name="Schumann P."/>
            <person name="Toth E."/>
        </authorList>
    </citation>
    <scope>NUCLEOTIDE SEQUENCE</scope>
    <source>
        <strain evidence="3">RG-N-1a</strain>
    </source>
</reference>
<dbReference type="SUPFAM" id="SSF51120">
    <property type="entry name" value="beta-Roll"/>
    <property type="match status" value="2"/>
</dbReference>
<dbReference type="PANTHER" id="PTHR38340:SF1">
    <property type="entry name" value="S-LAYER PROTEIN"/>
    <property type="match status" value="1"/>
</dbReference>
<dbReference type="Gene3D" id="2.160.20.160">
    <property type="match status" value="1"/>
</dbReference>
<evidence type="ECO:0000313" key="3">
    <source>
        <dbReference type="EMBL" id="NUB43416.1"/>
    </source>
</evidence>
<proteinExistence type="predicted"/>
<dbReference type="EMBL" id="WHUT02000001">
    <property type="protein sequence ID" value="NUB43416.1"/>
    <property type="molecule type" value="Genomic_DNA"/>
</dbReference>
<accession>A0A8X8KN55</accession>
<comment type="caution">
    <text evidence="3">The sequence shown here is derived from an EMBL/GenBank/DDBJ whole genome shotgun (WGS) entry which is preliminary data.</text>
</comment>
<gene>
    <name evidence="3" type="ORF">GEU84_003380</name>
</gene>
<comment type="subcellular location">
    <subcellularLocation>
        <location evidence="1">Secreted</location>
    </subcellularLocation>
</comment>
<protein>
    <recommendedName>
        <fullName evidence="5">Calcium-binding protein</fullName>
    </recommendedName>
</protein>
<dbReference type="InterPro" id="IPR001343">
    <property type="entry name" value="Hemolysn_Ca-bd"/>
</dbReference>
<evidence type="ECO:0008006" key="5">
    <source>
        <dbReference type="Google" id="ProtNLM"/>
    </source>
</evidence>
<dbReference type="PROSITE" id="PS00330">
    <property type="entry name" value="HEMOLYSIN_CALCIUM"/>
    <property type="match status" value="3"/>
</dbReference>
<dbReference type="Proteomes" id="UP000484076">
    <property type="component" value="Unassembled WGS sequence"/>
</dbReference>